<dbReference type="InterPro" id="IPR054722">
    <property type="entry name" value="PolX-like_BBD"/>
</dbReference>
<reference evidence="3 4" key="1">
    <citation type="journal article" date="2014" name="Am. J. Bot.">
        <title>Genome assembly and annotation for red clover (Trifolium pratense; Fabaceae).</title>
        <authorList>
            <person name="Istvanek J."/>
            <person name="Jaros M."/>
            <person name="Krenek A."/>
            <person name="Repkova J."/>
        </authorList>
    </citation>
    <scope>NUCLEOTIDE SEQUENCE [LARGE SCALE GENOMIC DNA]</scope>
    <source>
        <strain evidence="4">cv. Tatra</strain>
        <tissue evidence="3">Young leaves</tissue>
    </source>
</reference>
<feature type="domain" description="Integrase catalytic" evidence="2">
    <location>
        <begin position="484"/>
        <end position="659"/>
    </location>
</feature>
<evidence type="ECO:0000313" key="3">
    <source>
        <dbReference type="EMBL" id="PNX78574.1"/>
    </source>
</evidence>
<gene>
    <name evidence="3" type="ORF">L195_g034552</name>
</gene>
<dbReference type="InterPro" id="IPR036397">
    <property type="entry name" value="RNaseH_sf"/>
</dbReference>
<dbReference type="GO" id="GO:0006508">
    <property type="term" value="P:proteolysis"/>
    <property type="evidence" value="ECO:0007669"/>
    <property type="project" value="UniProtKB-KW"/>
</dbReference>
<dbReference type="Pfam" id="PF13976">
    <property type="entry name" value="gag_pre-integrs"/>
    <property type="match status" value="1"/>
</dbReference>
<protein>
    <submittedName>
        <fullName evidence="3">Retrovirus-related Pol polyprotein from transposon TNT 1-94</fullName>
    </submittedName>
</protein>
<evidence type="ECO:0000256" key="1">
    <source>
        <dbReference type="ARBA" id="ARBA00022670"/>
    </source>
</evidence>
<dbReference type="Pfam" id="PF00665">
    <property type="entry name" value="rve"/>
    <property type="match status" value="1"/>
</dbReference>
<proteinExistence type="predicted"/>
<dbReference type="Proteomes" id="UP000236291">
    <property type="component" value="Unassembled WGS sequence"/>
</dbReference>
<name>A0A2K3LJ49_TRIPR</name>
<organism evidence="3 4">
    <name type="scientific">Trifolium pratense</name>
    <name type="common">Red clover</name>
    <dbReference type="NCBI Taxonomy" id="57577"/>
    <lineage>
        <taxon>Eukaryota</taxon>
        <taxon>Viridiplantae</taxon>
        <taxon>Streptophyta</taxon>
        <taxon>Embryophyta</taxon>
        <taxon>Tracheophyta</taxon>
        <taxon>Spermatophyta</taxon>
        <taxon>Magnoliopsida</taxon>
        <taxon>eudicotyledons</taxon>
        <taxon>Gunneridae</taxon>
        <taxon>Pentapetalae</taxon>
        <taxon>rosids</taxon>
        <taxon>fabids</taxon>
        <taxon>Fabales</taxon>
        <taxon>Fabaceae</taxon>
        <taxon>Papilionoideae</taxon>
        <taxon>50 kb inversion clade</taxon>
        <taxon>NPAAA clade</taxon>
        <taxon>Hologalegina</taxon>
        <taxon>IRL clade</taxon>
        <taxon>Trifolieae</taxon>
        <taxon>Trifolium</taxon>
    </lineage>
</organism>
<sequence>MASAAQSNQKNDLPSRISVMLDRENFPLWKSLVLPIIRGCRLDGYILGTKECPEQFITSAEASGKKINPDFGDWQAEDQRVLGWLLNTMTTGTASQLLHCETSKQLWEEAQSLASAHTRSRVIYLRSEFHNTRKGEKKMEDYLMKMKDLADKLKMAGSPITNVDLIIQTLNGLDSDYNPIVVKLSDQINLSWVDLQAQLLAFESRLDQLNSFNNLNRNATTNVANKAQFRGNIYNHRGSWRGSSFRNTRGGRGKGRPSNDICQVCNKHGHTAIECDHRYDKSYTGSSYSNANVERQRTHNAFLASRYNSQDYEWYFDSGASNHVTHQADKFQELTENSGKNSLIVGNGAKLKIDASGSSKLKNLNLHDVLYVPQITKNLLSVSKLTSDNNIIVEFDNDCCFVKDKLTGKVLLRGILKDGLYQLSNGSSQTNKDPCVYLSVKESWHRKLGHPSNNVLDKVLKICNVKTSPSDKFKFCEACQLGKSHLLPFKSSSSHAQEVLELIHTDVWGPAPINSISGFKYYVHFIDDSSRFTWIYPLKQKSDTIHAFMQFKNMVENQFNKRIKIIQCDGGGEFKPVQKVALETGIKFRMSCPYTSQQNGRAERKHRHVAELGLTLLAQANMSLHYWWEAFSTAVYLINRLPSSVTENESPYFLIHKKEPDYNVLKPFGCACYPCLM</sequence>
<dbReference type="SUPFAM" id="SSF57756">
    <property type="entry name" value="Retrovirus zinc finger-like domains"/>
    <property type="match status" value="1"/>
</dbReference>
<dbReference type="PROSITE" id="PS50994">
    <property type="entry name" value="INTEGRASE"/>
    <property type="match status" value="1"/>
</dbReference>
<comment type="caution">
    <text evidence="3">The sequence shown here is derived from an EMBL/GenBank/DDBJ whole genome shotgun (WGS) entry which is preliminary data.</text>
</comment>
<dbReference type="Pfam" id="PF14223">
    <property type="entry name" value="Retrotran_gag_2"/>
    <property type="match status" value="1"/>
</dbReference>
<evidence type="ECO:0000313" key="4">
    <source>
        <dbReference type="Proteomes" id="UP000236291"/>
    </source>
</evidence>
<dbReference type="AlphaFoldDB" id="A0A2K3LJ49"/>
<keyword evidence="1" id="KW-0378">Hydrolase</keyword>
<dbReference type="EMBL" id="ASHM01034364">
    <property type="protein sequence ID" value="PNX78574.1"/>
    <property type="molecule type" value="Genomic_DNA"/>
</dbReference>
<dbReference type="GO" id="GO:0008270">
    <property type="term" value="F:zinc ion binding"/>
    <property type="evidence" value="ECO:0007669"/>
    <property type="project" value="InterPro"/>
</dbReference>
<dbReference type="PANTHER" id="PTHR42648">
    <property type="entry name" value="TRANSPOSASE, PUTATIVE-RELATED"/>
    <property type="match status" value="1"/>
</dbReference>
<dbReference type="SUPFAM" id="SSF53098">
    <property type="entry name" value="Ribonuclease H-like"/>
    <property type="match status" value="1"/>
</dbReference>
<dbReference type="STRING" id="57577.A0A2K3LJ49"/>
<dbReference type="GO" id="GO:0015074">
    <property type="term" value="P:DNA integration"/>
    <property type="evidence" value="ECO:0007669"/>
    <property type="project" value="InterPro"/>
</dbReference>
<dbReference type="InterPro" id="IPR025724">
    <property type="entry name" value="GAG-pre-integrase_dom"/>
</dbReference>
<dbReference type="InterPro" id="IPR012337">
    <property type="entry name" value="RNaseH-like_sf"/>
</dbReference>
<reference evidence="3 4" key="2">
    <citation type="journal article" date="2017" name="Front. Plant Sci.">
        <title>Gene Classification and Mining of Molecular Markers Useful in Red Clover (Trifolium pratense) Breeding.</title>
        <authorList>
            <person name="Istvanek J."/>
            <person name="Dluhosova J."/>
            <person name="Dluhos P."/>
            <person name="Patkova L."/>
            <person name="Nedelnik J."/>
            <person name="Repkova J."/>
        </authorList>
    </citation>
    <scope>NUCLEOTIDE SEQUENCE [LARGE SCALE GENOMIC DNA]</scope>
    <source>
        <strain evidence="4">cv. Tatra</strain>
        <tissue evidence="3">Young leaves</tissue>
    </source>
</reference>
<dbReference type="Pfam" id="PF22936">
    <property type="entry name" value="Pol_BBD"/>
    <property type="match status" value="1"/>
</dbReference>
<dbReference type="GO" id="GO:0008233">
    <property type="term" value="F:peptidase activity"/>
    <property type="evidence" value="ECO:0007669"/>
    <property type="project" value="UniProtKB-KW"/>
</dbReference>
<dbReference type="InterPro" id="IPR036875">
    <property type="entry name" value="Znf_CCHC_sf"/>
</dbReference>
<dbReference type="InterPro" id="IPR039537">
    <property type="entry name" value="Retrotran_Ty1/copia-like"/>
</dbReference>
<dbReference type="Gene3D" id="3.30.420.10">
    <property type="entry name" value="Ribonuclease H-like superfamily/Ribonuclease H"/>
    <property type="match status" value="1"/>
</dbReference>
<dbReference type="PANTHER" id="PTHR42648:SF26">
    <property type="entry name" value="INTEGRASE CATALYTIC DOMAIN-CONTAINING PROTEIN"/>
    <property type="match status" value="1"/>
</dbReference>
<dbReference type="InterPro" id="IPR001584">
    <property type="entry name" value="Integrase_cat-core"/>
</dbReference>
<accession>A0A2K3LJ49</accession>
<keyword evidence="1" id="KW-0645">Protease</keyword>
<dbReference type="GO" id="GO:0003676">
    <property type="term" value="F:nucleic acid binding"/>
    <property type="evidence" value="ECO:0007669"/>
    <property type="project" value="InterPro"/>
</dbReference>
<evidence type="ECO:0000259" key="2">
    <source>
        <dbReference type="PROSITE" id="PS50994"/>
    </source>
</evidence>